<comment type="caution">
    <text evidence="1">The sequence shown here is derived from an EMBL/GenBank/DDBJ whole genome shotgun (WGS) entry which is preliminary data.</text>
</comment>
<sequence>MFTYTDRYEFDWPVQVKLPADDGEEIQEFTGRFVMPEDELEIFGTDTGGMTSNELIKHIRVRLAKYWIGWTGIKVQGGGDLPFSAENRDNLLRQRAVRIAVDRALTEAVLGIREKN</sequence>
<dbReference type="EMBL" id="QZCG01000003">
    <property type="protein sequence ID" value="RJE87136.1"/>
    <property type="molecule type" value="Genomic_DNA"/>
</dbReference>
<keyword evidence="2" id="KW-1185">Reference proteome</keyword>
<proteinExistence type="predicted"/>
<reference evidence="2" key="1">
    <citation type="submission" date="2018-09" db="EMBL/GenBank/DDBJ databases">
        <title>Acidovorax cavernicola nov. sp. isolated from Gruta de las Maravillas (Aracena, Spain).</title>
        <authorList>
            <person name="Jurado V."/>
            <person name="Gutierrez-Patricio S."/>
            <person name="Gonzalez-Pimentel J.L."/>
            <person name="Miller A.Z."/>
            <person name="Laiz L."/>
            <person name="Saiz-Jimenez C."/>
        </authorList>
    </citation>
    <scope>NUCLEOTIDE SEQUENCE [LARGE SCALE GENOMIC DNA]</scope>
    <source>
        <strain evidence="2">1011MAR3C25</strain>
    </source>
</reference>
<dbReference type="OrthoDB" id="7854024at2"/>
<organism evidence="1 2">
    <name type="scientific">Paracoccus onubensis</name>
    <dbReference type="NCBI Taxonomy" id="1675788"/>
    <lineage>
        <taxon>Bacteria</taxon>
        <taxon>Pseudomonadati</taxon>
        <taxon>Pseudomonadota</taxon>
        <taxon>Alphaproteobacteria</taxon>
        <taxon>Rhodobacterales</taxon>
        <taxon>Paracoccaceae</taxon>
        <taxon>Paracoccus</taxon>
    </lineage>
</organism>
<protein>
    <submittedName>
        <fullName evidence="1">Uncharacterized protein</fullName>
    </submittedName>
</protein>
<evidence type="ECO:0000313" key="2">
    <source>
        <dbReference type="Proteomes" id="UP000284202"/>
    </source>
</evidence>
<accession>A0A418T1T0</accession>
<name>A0A418T1T0_9RHOB</name>
<dbReference type="RefSeq" id="WP_119746625.1">
    <property type="nucleotide sequence ID" value="NZ_QZCG01000003.1"/>
</dbReference>
<dbReference type="AlphaFoldDB" id="A0A418T1T0"/>
<evidence type="ECO:0000313" key="1">
    <source>
        <dbReference type="EMBL" id="RJE87136.1"/>
    </source>
</evidence>
<gene>
    <name evidence="1" type="ORF">D3P04_05140</name>
</gene>
<dbReference type="Proteomes" id="UP000284202">
    <property type="component" value="Unassembled WGS sequence"/>
</dbReference>